<evidence type="ECO:0000256" key="1">
    <source>
        <dbReference type="ARBA" id="ARBA00023015"/>
    </source>
</evidence>
<sequence>MSETPRNARRTRSDALQNRERILSVALEELTQCAEIPLSAIAKKAGVGQGTFYRHFATREALVLEVYRYEMLQVADYAVQLLDTVSPDKALRTWMSRLAEYAVNKAGLAKAMRDVSGLGNCVVKETYAPVTAAAQILIDANVKAGIIREGITADDFFLALAGIWHAQFDTVDDRQLVWLLDFVMDGMRVKGAGEPIDT</sequence>
<dbReference type="SUPFAM" id="SSF46689">
    <property type="entry name" value="Homeodomain-like"/>
    <property type="match status" value="1"/>
</dbReference>
<evidence type="ECO:0000313" key="6">
    <source>
        <dbReference type="EMBL" id="REC98991.1"/>
    </source>
</evidence>
<name>A0A3D9E7W3_ECTOL</name>
<dbReference type="GO" id="GO:0003700">
    <property type="term" value="F:DNA-binding transcription factor activity"/>
    <property type="evidence" value="ECO:0007669"/>
    <property type="project" value="TreeGrafter"/>
</dbReference>
<dbReference type="Proteomes" id="UP000256988">
    <property type="component" value="Unassembled WGS sequence"/>
</dbReference>
<evidence type="ECO:0000259" key="5">
    <source>
        <dbReference type="PROSITE" id="PS50977"/>
    </source>
</evidence>
<evidence type="ECO:0000256" key="2">
    <source>
        <dbReference type="ARBA" id="ARBA00023125"/>
    </source>
</evidence>
<keyword evidence="3" id="KW-0804">Transcription</keyword>
<evidence type="ECO:0000313" key="7">
    <source>
        <dbReference type="Proteomes" id="UP000256988"/>
    </source>
</evidence>
<accession>A0A3D9E7W3</accession>
<keyword evidence="1" id="KW-0805">Transcription regulation</keyword>
<dbReference type="SUPFAM" id="SSF48498">
    <property type="entry name" value="Tetracyclin repressor-like, C-terminal domain"/>
    <property type="match status" value="1"/>
</dbReference>
<gene>
    <name evidence="6" type="ORF">DFO60_4786</name>
</gene>
<dbReference type="Pfam" id="PF21597">
    <property type="entry name" value="TetR_C_43"/>
    <property type="match status" value="1"/>
</dbReference>
<dbReference type="AlphaFoldDB" id="A0A3D9E7W3"/>
<evidence type="ECO:0000256" key="4">
    <source>
        <dbReference type="PROSITE-ProRule" id="PRU00335"/>
    </source>
</evidence>
<keyword evidence="2 4" id="KW-0238">DNA-binding</keyword>
<dbReference type="Gene3D" id="1.10.357.10">
    <property type="entry name" value="Tetracycline Repressor, domain 2"/>
    <property type="match status" value="1"/>
</dbReference>
<protein>
    <submittedName>
        <fullName evidence="6">TetR family transcriptional regulator</fullName>
    </submittedName>
</protein>
<dbReference type="Pfam" id="PF00440">
    <property type="entry name" value="TetR_N"/>
    <property type="match status" value="1"/>
</dbReference>
<dbReference type="InterPro" id="IPR049445">
    <property type="entry name" value="TetR_SbtR-like_C"/>
</dbReference>
<evidence type="ECO:0000256" key="3">
    <source>
        <dbReference type="ARBA" id="ARBA00023163"/>
    </source>
</evidence>
<dbReference type="EMBL" id="QRDL01000010">
    <property type="protein sequence ID" value="REC98991.1"/>
    <property type="molecule type" value="Genomic_DNA"/>
</dbReference>
<dbReference type="InterPro" id="IPR050109">
    <property type="entry name" value="HTH-type_TetR-like_transc_reg"/>
</dbReference>
<dbReference type="GO" id="GO:0000976">
    <property type="term" value="F:transcription cis-regulatory region binding"/>
    <property type="evidence" value="ECO:0007669"/>
    <property type="project" value="TreeGrafter"/>
</dbReference>
<organism evidence="6 7">
    <name type="scientific">Ectopseudomonas oleovorans</name>
    <name type="common">Pseudomonas oleovorans</name>
    <dbReference type="NCBI Taxonomy" id="301"/>
    <lineage>
        <taxon>Bacteria</taxon>
        <taxon>Pseudomonadati</taxon>
        <taxon>Pseudomonadota</taxon>
        <taxon>Gammaproteobacteria</taxon>
        <taxon>Pseudomonadales</taxon>
        <taxon>Pseudomonadaceae</taxon>
        <taxon>Ectopseudomonas</taxon>
    </lineage>
</organism>
<dbReference type="InterPro" id="IPR009057">
    <property type="entry name" value="Homeodomain-like_sf"/>
</dbReference>
<reference evidence="6 7" key="1">
    <citation type="submission" date="2018-07" db="EMBL/GenBank/DDBJ databases">
        <title>Genome sequencing of rice bacterial endophytes.</title>
        <authorList>
            <person name="Venturi V."/>
        </authorList>
    </citation>
    <scope>NUCLEOTIDE SEQUENCE [LARGE SCALE GENOMIC DNA]</scope>
    <source>
        <strain evidence="6 7">AG1002</strain>
    </source>
</reference>
<dbReference type="PROSITE" id="PS50977">
    <property type="entry name" value="HTH_TETR_2"/>
    <property type="match status" value="1"/>
</dbReference>
<proteinExistence type="predicted"/>
<comment type="caution">
    <text evidence="6">The sequence shown here is derived from an EMBL/GenBank/DDBJ whole genome shotgun (WGS) entry which is preliminary data.</text>
</comment>
<dbReference type="InterPro" id="IPR036271">
    <property type="entry name" value="Tet_transcr_reg_TetR-rel_C_sf"/>
</dbReference>
<dbReference type="InterPro" id="IPR001647">
    <property type="entry name" value="HTH_TetR"/>
</dbReference>
<feature type="DNA-binding region" description="H-T-H motif" evidence="4">
    <location>
        <begin position="37"/>
        <end position="56"/>
    </location>
</feature>
<dbReference type="PANTHER" id="PTHR30055:SF234">
    <property type="entry name" value="HTH-TYPE TRANSCRIPTIONAL REGULATOR BETI"/>
    <property type="match status" value="1"/>
</dbReference>
<feature type="domain" description="HTH tetR-type" evidence="5">
    <location>
        <begin position="16"/>
        <end position="74"/>
    </location>
</feature>
<dbReference type="PANTHER" id="PTHR30055">
    <property type="entry name" value="HTH-TYPE TRANSCRIPTIONAL REGULATOR RUTR"/>
    <property type="match status" value="1"/>
</dbReference>